<sequence>MSLEHSSWPACTPESAGVQAFDELGEELYCAILSVLDVRTLLSGPALVNKAWLRLATSPVVWRQKCGNWPGEPLPSSECFTGPWPALWFALYRNNMAPPFPPKRQQAIRATEGSWRTTKHVLQEIDLAAELAHHCADPCAAAAFLDQSPPIKFDVWVGPDAGLGGLCQVTVFVDGGDVCLPHYRGTSSSFAWERDAMKSWRKSLQFNDVDSHWQSHGSSRIEMHLQDYPPGVRRVCIVLGAQGVDLAEIGGPWFAEPHLSFMEQL</sequence>
<dbReference type="AlphaFoldDB" id="A0AAW1PJ23"/>
<dbReference type="Gene3D" id="1.20.1280.50">
    <property type="match status" value="1"/>
</dbReference>
<reference evidence="1 2" key="1">
    <citation type="journal article" date="2024" name="Nat. Commun.">
        <title>Phylogenomics reveals the evolutionary origins of lichenization in chlorophyte algae.</title>
        <authorList>
            <person name="Puginier C."/>
            <person name="Libourel C."/>
            <person name="Otte J."/>
            <person name="Skaloud P."/>
            <person name="Haon M."/>
            <person name="Grisel S."/>
            <person name="Petersen M."/>
            <person name="Berrin J.G."/>
            <person name="Delaux P.M."/>
            <person name="Dal Grande F."/>
            <person name="Keller J."/>
        </authorList>
    </citation>
    <scope>NUCLEOTIDE SEQUENCE [LARGE SCALE GENOMIC DNA]</scope>
    <source>
        <strain evidence="1 2">SAG 2036</strain>
    </source>
</reference>
<evidence type="ECO:0008006" key="3">
    <source>
        <dbReference type="Google" id="ProtNLM"/>
    </source>
</evidence>
<dbReference type="Proteomes" id="UP001465755">
    <property type="component" value="Unassembled WGS sequence"/>
</dbReference>
<keyword evidence="2" id="KW-1185">Reference proteome</keyword>
<gene>
    <name evidence="1" type="ORF">WJX73_008795</name>
</gene>
<dbReference type="InterPro" id="IPR036047">
    <property type="entry name" value="F-box-like_dom_sf"/>
</dbReference>
<protein>
    <recommendedName>
        <fullName evidence="3">F-box domain-containing protein</fullName>
    </recommendedName>
</protein>
<evidence type="ECO:0000313" key="1">
    <source>
        <dbReference type="EMBL" id="KAK9808558.1"/>
    </source>
</evidence>
<dbReference type="SUPFAM" id="SSF81383">
    <property type="entry name" value="F-box domain"/>
    <property type="match status" value="1"/>
</dbReference>
<accession>A0AAW1PJ23</accession>
<name>A0AAW1PJ23_9CHLO</name>
<dbReference type="EMBL" id="JALJOQ010000022">
    <property type="protein sequence ID" value="KAK9808558.1"/>
    <property type="molecule type" value="Genomic_DNA"/>
</dbReference>
<evidence type="ECO:0000313" key="2">
    <source>
        <dbReference type="Proteomes" id="UP001465755"/>
    </source>
</evidence>
<comment type="caution">
    <text evidence="1">The sequence shown here is derived from an EMBL/GenBank/DDBJ whole genome shotgun (WGS) entry which is preliminary data.</text>
</comment>
<dbReference type="Gene3D" id="2.60.120.260">
    <property type="entry name" value="Galactose-binding domain-like"/>
    <property type="match status" value="1"/>
</dbReference>
<proteinExistence type="predicted"/>
<organism evidence="1 2">
    <name type="scientific">Symbiochloris irregularis</name>
    <dbReference type="NCBI Taxonomy" id="706552"/>
    <lineage>
        <taxon>Eukaryota</taxon>
        <taxon>Viridiplantae</taxon>
        <taxon>Chlorophyta</taxon>
        <taxon>core chlorophytes</taxon>
        <taxon>Trebouxiophyceae</taxon>
        <taxon>Trebouxiales</taxon>
        <taxon>Trebouxiaceae</taxon>
        <taxon>Symbiochloris</taxon>
    </lineage>
</organism>